<reference evidence="1" key="1">
    <citation type="submission" date="2019-03" db="EMBL/GenBank/DDBJ databases">
        <title>WGS assembly of Setaria viridis.</title>
        <authorList>
            <person name="Huang P."/>
            <person name="Jenkins J."/>
            <person name="Grimwood J."/>
            <person name="Barry K."/>
            <person name="Healey A."/>
            <person name="Mamidi S."/>
            <person name="Sreedasyam A."/>
            <person name="Shu S."/>
            <person name="Feldman M."/>
            <person name="Wu J."/>
            <person name="Yu Y."/>
            <person name="Chen C."/>
            <person name="Johnson J."/>
            <person name="Rokhsar D."/>
            <person name="Baxter I."/>
            <person name="Schmutz J."/>
            <person name="Brutnell T."/>
            <person name="Kellogg E."/>
        </authorList>
    </citation>
    <scope>NUCLEOTIDE SEQUENCE [LARGE SCALE GENOMIC DNA]</scope>
</reference>
<sequence>MRERGGRRWEHGAARRQARYSKLFYERKSVLLTTKLRCFIGYIFFFDLSTRLLLTSCREELERLQDFAVRSGLQRRASASSGSRERLRERSGPIQVTWQKKLVTWVSTCGPMLPHQQNNVRNQVEMVEGANLSGFETWRV</sequence>
<keyword evidence="2" id="KW-1185">Reference proteome</keyword>
<name>A0A4U6T105_SETVI</name>
<organism evidence="1 2">
    <name type="scientific">Setaria viridis</name>
    <name type="common">Green bristlegrass</name>
    <name type="synonym">Setaria italica subsp. viridis</name>
    <dbReference type="NCBI Taxonomy" id="4556"/>
    <lineage>
        <taxon>Eukaryota</taxon>
        <taxon>Viridiplantae</taxon>
        <taxon>Streptophyta</taxon>
        <taxon>Embryophyta</taxon>
        <taxon>Tracheophyta</taxon>
        <taxon>Spermatophyta</taxon>
        <taxon>Magnoliopsida</taxon>
        <taxon>Liliopsida</taxon>
        <taxon>Poales</taxon>
        <taxon>Poaceae</taxon>
        <taxon>PACMAD clade</taxon>
        <taxon>Panicoideae</taxon>
        <taxon>Panicodae</taxon>
        <taxon>Paniceae</taxon>
        <taxon>Cenchrinae</taxon>
        <taxon>Setaria</taxon>
    </lineage>
</organism>
<evidence type="ECO:0000313" key="1">
    <source>
        <dbReference type="EMBL" id="TKV95207.1"/>
    </source>
</evidence>
<protein>
    <submittedName>
        <fullName evidence="1">Uncharacterized protein</fullName>
    </submittedName>
</protein>
<dbReference type="AlphaFoldDB" id="A0A4U6T105"/>
<accession>A0A4U6T105</accession>
<evidence type="ECO:0000313" key="2">
    <source>
        <dbReference type="Proteomes" id="UP000298652"/>
    </source>
</evidence>
<gene>
    <name evidence="1" type="ORF">SEVIR_9G347000v2</name>
</gene>
<proteinExistence type="predicted"/>
<dbReference type="Gramene" id="TKV95207">
    <property type="protein sequence ID" value="TKV95207"/>
    <property type="gene ID" value="SEVIR_9G347000v2"/>
</dbReference>
<dbReference type="EMBL" id="CM016560">
    <property type="protein sequence ID" value="TKV95207.1"/>
    <property type="molecule type" value="Genomic_DNA"/>
</dbReference>
<dbReference type="Proteomes" id="UP000298652">
    <property type="component" value="Chromosome 9"/>
</dbReference>